<feature type="compositionally biased region" description="Acidic residues" evidence="1">
    <location>
        <begin position="167"/>
        <end position="177"/>
    </location>
</feature>
<proteinExistence type="predicted"/>
<reference evidence="3 4" key="1">
    <citation type="journal article" date="2014" name="Agronomy (Basel)">
        <title>A Draft Genome Sequence for Ensete ventricosum, the Drought-Tolerant Tree Against Hunger.</title>
        <authorList>
            <person name="Harrison J."/>
            <person name="Moore K.A."/>
            <person name="Paszkiewicz K."/>
            <person name="Jones T."/>
            <person name="Grant M."/>
            <person name="Ambacheew D."/>
            <person name="Muzemil S."/>
            <person name="Studholme D.J."/>
        </authorList>
    </citation>
    <scope>NUCLEOTIDE SEQUENCE [LARGE SCALE GENOMIC DNA]</scope>
</reference>
<feature type="signal peptide" evidence="2">
    <location>
        <begin position="1"/>
        <end position="19"/>
    </location>
</feature>
<evidence type="ECO:0000256" key="2">
    <source>
        <dbReference type="SAM" id="SignalP"/>
    </source>
</evidence>
<dbReference type="EMBL" id="AMZH03001191">
    <property type="protein sequence ID" value="RRT80258.1"/>
    <property type="molecule type" value="Genomic_DNA"/>
</dbReference>
<organism evidence="3 4">
    <name type="scientific">Ensete ventricosum</name>
    <name type="common">Abyssinian banana</name>
    <name type="synonym">Musa ensete</name>
    <dbReference type="NCBI Taxonomy" id="4639"/>
    <lineage>
        <taxon>Eukaryota</taxon>
        <taxon>Viridiplantae</taxon>
        <taxon>Streptophyta</taxon>
        <taxon>Embryophyta</taxon>
        <taxon>Tracheophyta</taxon>
        <taxon>Spermatophyta</taxon>
        <taxon>Magnoliopsida</taxon>
        <taxon>Liliopsida</taxon>
        <taxon>Zingiberales</taxon>
        <taxon>Musaceae</taxon>
        <taxon>Ensete</taxon>
    </lineage>
</organism>
<keyword evidence="2" id="KW-0732">Signal</keyword>
<feature type="region of interest" description="Disordered" evidence="1">
    <location>
        <begin position="148"/>
        <end position="177"/>
    </location>
</feature>
<evidence type="ECO:0000313" key="3">
    <source>
        <dbReference type="EMBL" id="RRT80258.1"/>
    </source>
</evidence>
<dbReference type="AlphaFoldDB" id="A0A427AVH6"/>
<comment type="caution">
    <text evidence="3">The sequence shown here is derived from an EMBL/GenBank/DDBJ whole genome shotgun (WGS) entry which is preliminary data.</text>
</comment>
<dbReference type="Proteomes" id="UP000287651">
    <property type="component" value="Unassembled WGS sequence"/>
</dbReference>
<name>A0A427AVH6_ENSVE</name>
<protein>
    <submittedName>
        <fullName evidence="3">Uncharacterized protein</fullName>
    </submittedName>
</protein>
<feature type="chain" id="PRO_5019053607" evidence="2">
    <location>
        <begin position="20"/>
        <end position="193"/>
    </location>
</feature>
<sequence length="193" mass="21915">MLRILELLLDSLTACFVFSNGLISWQIVDSLRRLAKEPCNRPTKSENHDSESLPSLMSEKLGSFQQEDNESWQDALITKTRSQQSIDRWSEVTSVVDTSIDITKLGPDEITPRDTSQGNLFVMKKYMDSLLTEEQVCALHSFRRKHASAGEEDMATLKMRKPKMSSDDESSDWQAVEDSDFEILEKSSVDKSS</sequence>
<gene>
    <name evidence="3" type="ORF">B296_00023608</name>
</gene>
<evidence type="ECO:0000313" key="4">
    <source>
        <dbReference type="Proteomes" id="UP000287651"/>
    </source>
</evidence>
<accession>A0A427AVH6</accession>
<evidence type="ECO:0000256" key="1">
    <source>
        <dbReference type="SAM" id="MobiDB-lite"/>
    </source>
</evidence>